<dbReference type="Pfam" id="PF04571">
    <property type="entry name" value="Lipin_N"/>
    <property type="match status" value="1"/>
</dbReference>
<evidence type="ECO:0000256" key="5">
    <source>
        <dbReference type="ARBA" id="ARBA00022801"/>
    </source>
</evidence>
<dbReference type="EMBL" id="CAJNYT010005386">
    <property type="protein sequence ID" value="CAF3737275.1"/>
    <property type="molecule type" value="Genomic_DNA"/>
</dbReference>
<dbReference type="Proteomes" id="UP000663848">
    <property type="component" value="Unassembled WGS sequence"/>
</dbReference>
<dbReference type="SMART" id="SM00775">
    <property type="entry name" value="LNS2"/>
    <property type="match status" value="1"/>
</dbReference>
<sequence>MTSWSGIVSTCKSAYNRINPCALTGAIDVIVVKQEDETMQCTPFHVCFGKLSVLTNQQNNVYITINGRSIEHLSMKLGETGQALFITEEETTTQWLPLNHDSELSNNNTLPKSDTAVLNNSNPQLSEINFSPQIINKQFDEEKNSYENNEPIDHHEQSSKDLKQELEKMLFSNEHQLPRRQRLSTSISMDDTLSDNRNVSIPSTRRDNVNGNDLLLFPIDDEKQSSLSTPSVDAHRQKTLPSIPSKASNEMDHSDGYISCLEDSIDGNENDQRPTRLLSIPIPIEQNPAKNDTSSTTDESNLLTNTTVSQSASITINENHFSIQMNQPSNSTTFYLDDNCSPTSSSSLEHARSPQPNGPQCDAEYETEKSPQQLVTDNRKRSRWLWDWGELPKQTLSMLRNFSTGSLKRSTSQQKIQRNNIIVDKCDDRSSYATTINSQQNQSIISNDDNAELEADNSSITQSSVQEYETLCLDDVKFSLCGNVDKLSSITDDLFNAKLIPYEKFASNPLISNDPQLVVCMCGKFYSGSTARELMVSTIAYRKSLSSKIVERLPKDPITQSIVRTMSGINGWLFPRKNIDVKTENVPSVDKSEVIPTILQNQNLIKKETNDGEKEDHNGGKLIPTSRLKKTMILTSDQLKQLNLNEGVNTVAFSVTTAGQGTTIVEANIFVFDHKTKFVISDIDGTITKSDIIGHIFSLFGRDWSHNDIAQFFQAIQNNSYQLIYLSSRAIGQSRVTRNVLRSVEQSGFALPLGPLLISPDGLMAALYREVVVRISEEFKIECLKSIASLFQGKNPFYAGFGNRPNDVVAYKAVGIPETRIFTINPSSEIARGAISEAYPTSYKSLHDIVDEIFPPMDSFSGSESYSSFTYWREQPTMDTFEDEMRKNLEDIKVREKSKGKGSTKQKKDVSRKT</sequence>
<evidence type="ECO:0000313" key="10">
    <source>
        <dbReference type="Proteomes" id="UP000663872"/>
    </source>
</evidence>
<feature type="compositionally biased region" description="Polar residues" evidence="6">
    <location>
        <begin position="239"/>
        <end position="248"/>
    </location>
</feature>
<name>A0A818XHR2_9BILA</name>
<feature type="domain" description="LNS2/PITP" evidence="7">
    <location>
        <begin position="678"/>
        <end position="833"/>
    </location>
</feature>
<feature type="region of interest" description="Disordered" evidence="6">
    <location>
        <begin position="892"/>
        <end position="914"/>
    </location>
</feature>
<dbReference type="EC" id="3.1.3.4" evidence="4"/>
<comment type="caution">
    <text evidence="8">The sequence shown here is derived from an EMBL/GenBank/DDBJ whole genome shotgun (WGS) entry which is preliminary data.</text>
</comment>
<feature type="compositionally biased region" description="Polar residues" evidence="6">
    <location>
        <begin position="183"/>
        <end position="203"/>
    </location>
</feature>
<dbReference type="EMBL" id="CAJOBR010001309">
    <property type="protein sequence ID" value="CAF4597260.1"/>
    <property type="molecule type" value="Genomic_DNA"/>
</dbReference>
<dbReference type="Pfam" id="PF08235">
    <property type="entry name" value="LNS2"/>
    <property type="match status" value="1"/>
</dbReference>
<evidence type="ECO:0000313" key="9">
    <source>
        <dbReference type="EMBL" id="CAF4597260.1"/>
    </source>
</evidence>
<dbReference type="SUPFAM" id="SSF56784">
    <property type="entry name" value="HAD-like"/>
    <property type="match status" value="1"/>
</dbReference>
<protein>
    <recommendedName>
        <fullName evidence="4">phosphatidate phosphatase</fullName>
        <ecNumber evidence="4">3.1.3.4</ecNumber>
    </recommendedName>
</protein>
<feature type="compositionally biased region" description="Polar residues" evidence="6">
    <location>
        <begin position="334"/>
        <end position="348"/>
    </location>
</feature>
<dbReference type="PANTHER" id="PTHR12181">
    <property type="entry name" value="LIPIN"/>
    <property type="match status" value="1"/>
</dbReference>
<accession>A0A818XHR2</accession>
<dbReference type="GO" id="GO:0009062">
    <property type="term" value="P:fatty acid catabolic process"/>
    <property type="evidence" value="ECO:0007669"/>
    <property type="project" value="TreeGrafter"/>
</dbReference>
<dbReference type="InterPro" id="IPR026058">
    <property type="entry name" value="LIPIN"/>
</dbReference>
<dbReference type="Pfam" id="PF16876">
    <property type="entry name" value="Lipin_mid"/>
    <property type="match status" value="1"/>
</dbReference>
<dbReference type="Proteomes" id="UP000663872">
    <property type="component" value="Unassembled WGS sequence"/>
</dbReference>
<dbReference type="PANTHER" id="PTHR12181:SF12">
    <property type="entry name" value="PHOSPHATIDATE PHOSPHATASE"/>
    <property type="match status" value="1"/>
</dbReference>
<feature type="region of interest" description="Disordered" evidence="6">
    <location>
        <begin position="172"/>
        <end position="252"/>
    </location>
</feature>
<comment type="similarity">
    <text evidence="3">Belongs to the lipin family.</text>
</comment>
<reference evidence="8" key="1">
    <citation type="submission" date="2021-02" db="EMBL/GenBank/DDBJ databases">
        <authorList>
            <person name="Nowell W R."/>
        </authorList>
    </citation>
    <scope>NUCLEOTIDE SEQUENCE</scope>
</reference>
<dbReference type="GO" id="GO:0005634">
    <property type="term" value="C:nucleus"/>
    <property type="evidence" value="ECO:0007669"/>
    <property type="project" value="TreeGrafter"/>
</dbReference>
<feature type="region of interest" description="Disordered" evidence="6">
    <location>
        <begin position="334"/>
        <end position="376"/>
    </location>
</feature>
<evidence type="ECO:0000256" key="1">
    <source>
        <dbReference type="ARBA" id="ARBA00001180"/>
    </source>
</evidence>
<keyword evidence="5" id="KW-0378">Hydrolase</keyword>
<gene>
    <name evidence="8" type="ORF">GRG538_LOCUS30624</name>
    <name evidence="9" type="ORF">QYT958_LOCUS11307</name>
</gene>
<evidence type="ECO:0000256" key="2">
    <source>
        <dbReference type="ARBA" id="ARBA00001946"/>
    </source>
</evidence>
<comment type="catalytic activity">
    <reaction evidence="1">
        <text>a 1,2-diacyl-sn-glycero-3-phosphate + H2O = a 1,2-diacyl-sn-glycerol + phosphate</text>
        <dbReference type="Rhea" id="RHEA:27429"/>
        <dbReference type="ChEBI" id="CHEBI:15377"/>
        <dbReference type="ChEBI" id="CHEBI:17815"/>
        <dbReference type="ChEBI" id="CHEBI:43474"/>
        <dbReference type="ChEBI" id="CHEBI:58608"/>
        <dbReference type="EC" id="3.1.3.4"/>
    </reaction>
    <physiologicalReaction direction="left-to-right" evidence="1">
        <dbReference type="Rhea" id="RHEA:27430"/>
    </physiologicalReaction>
</comment>
<evidence type="ECO:0000256" key="3">
    <source>
        <dbReference type="ARBA" id="ARBA00005476"/>
    </source>
</evidence>
<dbReference type="InterPro" id="IPR013209">
    <property type="entry name" value="LNS2"/>
</dbReference>
<evidence type="ECO:0000256" key="6">
    <source>
        <dbReference type="SAM" id="MobiDB-lite"/>
    </source>
</evidence>
<proteinExistence type="inferred from homology"/>
<organism evidence="8 10">
    <name type="scientific">Rotaria socialis</name>
    <dbReference type="NCBI Taxonomy" id="392032"/>
    <lineage>
        <taxon>Eukaryota</taxon>
        <taxon>Metazoa</taxon>
        <taxon>Spiralia</taxon>
        <taxon>Gnathifera</taxon>
        <taxon>Rotifera</taxon>
        <taxon>Eurotatoria</taxon>
        <taxon>Bdelloidea</taxon>
        <taxon>Philodinida</taxon>
        <taxon>Philodinidae</taxon>
        <taxon>Rotaria</taxon>
    </lineage>
</organism>
<dbReference type="InterPro" id="IPR007651">
    <property type="entry name" value="Lipin_N"/>
</dbReference>
<dbReference type="InterPro" id="IPR031703">
    <property type="entry name" value="Lipin_mid"/>
</dbReference>
<dbReference type="InterPro" id="IPR036412">
    <property type="entry name" value="HAD-like_sf"/>
</dbReference>
<evidence type="ECO:0000313" key="8">
    <source>
        <dbReference type="EMBL" id="CAF3737275.1"/>
    </source>
</evidence>
<dbReference type="InterPro" id="IPR031315">
    <property type="entry name" value="LNS2/PITP"/>
</dbReference>
<evidence type="ECO:0000259" key="7">
    <source>
        <dbReference type="SMART" id="SM00775"/>
    </source>
</evidence>
<dbReference type="GO" id="GO:0019432">
    <property type="term" value="P:triglyceride biosynthetic process"/>
    <property type="evidence" value="ECO:0007669"/>
    <property type="project" value="TreeGrafter"/>
</dbReference>
<dbReference type="GO" id="GO:0008195">
    <property type="term" value="F:phosphatidate phosphatase activity"/>
    <property type="evidence" value="ECO:0007669"/>
    <property type="project" value="UniProtKB-EC"/>
</dbReference>
<evidence type="ECO:0000256" key="4">
    <source>
        <dbReference type="ARBA" id="ARBA00012638"/>
    </source>
</evidence>
<comment type="cofactor">
    <cofactor evidence="2">
        <name>Mg(2+)</name>
        <dbReference type="ChEBI" id="CHEBI:18420"/>
    </cofactor>
</comment>
<dbReference type="AlphaFoldDB" id="A0A818XHR2"/>
<dbReference type="InterPro" id="IPR023214">
    <property type="entry name" value="HAD_sf"/>
</dbReference>
<dbReference type="Gene3D" id="3.40.50.1000">
    <property type="entry name" value="HAD superfamily/HAD-like"/>
    <property type="match status" value="1"/>
</dbReference>